<dbReference type="EMBL" id="VSRR010034814">
    <property type="protein sequence ID" value="MPC72484.1"/>
    <property type="molecule type" value="Genomic_DNA"/>
</dbReference>
<protein>
    <submittedName>
        <fullName evidence="3">Uncharacterized protein</fullName>
    </submittedName>
</protein>
<accession>A0A5B7HVM3</accession>
<sequence length="90" mass="10239">MHVNKTSPLLRHSRSGIPFTPPPPSRILNLPEPFLVPCYLHLFCLVPVASWVFVGILDRDHSSRQTEQKPLDTREAHSPQLPARWPAKVL</sequence>
<keyword evidence="2" id="KW-1133">Transmembrane helix</keyword>
<feature type="region of interest" description="Disordered" evidence="1">
    <location>
        <begin position="1"/>
        <end position="22"/>
    </location>
</feature>
<feature type="compositionally biased region" description="Basic and acidic residues" evidence="1">
    <location>
        <begin position="62"/>
        <end position="77"/>
    </location>
</feature>
<dbReference type="Proteomes" id="UP000324222">
    <property type="component" value="Unassembled WGS sequence"/>
</dbReference>
<organism evidence="3 4">
    <name type="scientific">Portunus trituberculatus</name>
    <name type="common">Swimming crab</name>
    <name type="synonym">Neptunus trituberculatus</name>
    <dbReference type="NCBI Taxonomy" id="210409"/>
    <lineage>
        <taxon>Eukaryota</taxon>
        <taxon>Metazoa</taxon>
        <taxon>Ecdysozoa</taxon>
        <taxon>Arthropoda</taxon>
        <taxon>Crustacea</taxon>
        <taxon>Multicrustacea</taxon>
        <taxon>Malacostraca</taxon>
        <taxon>Eumalacostraca</taxon>
        <taxon>Eucarida</taxon>
        <taxon>Decapoda</taxon>
        <taxon>Pleocyemata</taxon>
        <taxon>Brachyura</taxon>
        <taxon>Eubrachyura</taxon>
        <taxon>Portunoidea</taxon>
        <taxon>Portunidae</taxon>
        <taxon>Portuninae</taxon>
        <taxon>Portunus</taxon>
    </lineage>
</organism>
<dbReference type="AlphaFoldDB" id="A0A5B7HVM3"/>
<evidence type="ECO:0000313" key="4">
    <source>
        <dbReference type="Proteomes" id="UP000324222"/>
    </source>
</evidence>
<evidence type="ECO:0000256" key="1">
    <source>
        <dbReference type="SAM" id="MobiDB-lite"/>
    </source>
</evidence>
<keyword evidence="4" id="KW-1185">Reference proteome</keyword>
<name>A0A5B7HVM3_PORTR</name>
<feature type="region of interest" description="Disordered" evidence="1">
    <location>
        <begin position="62"/>
        <end position="90"/>
    </location>
</feature>
<keyword evidence="2" id="KW-0812">Transmembrane</keyword>
<gene>
    <name evidence="3" type="ORF">E2C01_066793</name>
</gene>
<evidence type="ECO:0000256" key="2">
    <source>
        <dbReference type="SAM" id="Phobius"/>
    </source>
</evidence>
<proteinExistence type="predicted"/>
<evidence type="ECO:0000313" key="3">
    <source>
        <dbReference type="EMBL" id="MPC72484.1"/>
    </source>
</evidence>
<reference evidence="3 4" key="1">
    <citation type="submission" date="2019-05" db="EMBL/GenBank/DDBJ databases">
        <title>Another draft genome of Portunus trituberculatus and its Hox gene families provides insights of decapod evolution.</title>
        <authorList>
            <person name="Jeong J.-H."/>
            <person name="Song I."/>
            <person name="Kim S."/>
            <person name="Choi T."/>
            <person name="Kim D."/>
            <person name="Ryu S."/>
            <person name="Kim W."/>
        </authorList>
    </citation>
    <scope>NUCLEOTIDE SEQUENCE [LARGE SCALE GENOMIC DNA]</scope>
    <source>
        <tissue evidence="3">Muscle</tissue>
    </source>
</reference>
<comment type="caution">
    <text evidence="3">The sequence shown here is derived from an EMBL/GenBank/DDBJ whole genome shotgun (WGS) entry which is preliminary data.</text>
</comment>
<feature type="transmembrane region" description="Helical" evidence="2">
    <location>
        <begin position="34"/>
        <end position="57"/>
    </location>
</feature>
<keyword evidence="2" id="KW-0472">Membrane</keyword>